<dbReference type="EMBL" id="KL198016">
    <property type="protein sequence ID" value="KDQ21632.1"/>
    <property type="molecule type" value="Genomic_DNA"/>
</dbReference>
<keyword evidence="1" id="KW-0812">Transmembrane</keyword>
<gene>
    <name evidence="2" type="ORF">BOTBODRAFT_26064</name>
</gene>
<dbReference type="Proteomes" id="UP000027195">
    <property type="component" value="Unassembled WGS sequence"/>
</dbReference>
<proteinExistence type="predicted"/>
<dbReference type="AlphaFoldDB" id="A0A067NBX0"/>
<keyword evidence="1" id="KW-1133">Transmembrane helix</keyword>
<keyword evidence="1" id="KW-0472">Membrane</keyword>
<protein>
    <submittedName>
        <fullName evidence="2">Uncharacterized protein</fullName>
    </submittedName>
</protein>
<evidence type="ECO:0000313" key="2">
    <source>
        <dbReference type="EMBL" id="KDQ21632.1"/>
    </source>
</evidence>
<reference evidence="3" key="1">
    <citation type="journal article" date="2014" name="Proc. Natl. Acad. Sci. U.S.A.">
        <title>Extensive sampling of basidiomycete genomes demonstrates inadequacy of the white-rot/brown-rot paradigm for wood decay fungi.</title>
        <authorList>
            <person name="Riley R."/>
            <person name="Salamov A.A."/>
            <person name="Brown D.W."/>
            <person name="Nagy L.G."/>
            <person name="Floudas D."/>
            <person name="Held B.W."/>
            <person name="Levasseur A."/>
            <person name="Lombard V."/>
            <person name="Morin E."/>
            <person name="Otillar R."/>
            <person name="Lindquist E.A."/>
            <person name="Sun H."/>
            <person name="LaButti K.M."/>
            <person name="Schmutz J."/>
            <person name="Jabbour D."/>
            <person name="Luo H."/>
            <person name="Baker S.E."/>
            <person name="Pisabarro A.G."/>
            <person name="Walton J.D."/>
            <person name="Blanchette R.A."/>
            <person name="Henrissat B."/>
            <person name="Martin F."/>
            <person name="Cullen D."/>
            <person name="Hibbett D.S."/>
            <person name="Grigoriev I.V."/>
        </authorList>
    </citation>
    <scope>NUCLEOTIDE SEQUENCE [LARGE SCALE GENOMIC DNA]</scope>
    <source>
        <strain evidence="3">FD-172 SS1</strain>
    </source>
</reference>
<dbReference type="HOGENOM" id="CLU_1937793_0_0_1"/>
<name>A0A067NBX0_BOTB1</name>
<organism evidence="2 3">
    <name type="scientific">Botryobasidium botryosum (strain FD-172 SS1)</name>
    <dbReference type="NCBI Taxonomy" id="930990"/>
    <lineage>
        <taxon>Eukaryota</taxon>
        <taxon>Fungi</taxon>
        <taxon>Dikarya</taxon>
        <taxon>Basidiomycota</taxon>
        <taxon>Agaricomycotina</taxon>
        <taxon>Agaricomycetes</taxon>
        <taxon>Cantharellales</taxon>
        <taxon>Botryobasidiaceae</taxon>
        <taxon>Botryobasidium</taxon>
    </lineage>
</organism>
<evidence type="ECO:0000256" key="1">
    <source>
        <dbReference type="SAM" id="Phobius"/>
    </source>
</evidence>
<keyword evidence="3" id="KW-1185">Reference proteome</keyword>
<accession>A0A067NBX0</accession>
<feature type="transmembrane region" description="Helical" evidence="1">
    <location>
        <begin position="25"/>
        <end position="47"/>
    </location>
</feature>
<dbReference type="InParanoid" id="A0A067NBX0"/>
<evidence type="ECO:0000313" key="3">
    <source>
        <dbReference type="Proteomes" id="UP000027195"/>
    </source>
</evidence>
<sequence>MKNLARDLPTLPNQTALSECLDETVFPITALALVLFHTATITLHSLIAKRYEDSRQRCLTAARATVDVIARVDAIDSPCVIPLQAILAVSTSCSAVNRGYPRLGIALIPSVVAIVEMRFYRTRARGQIYA</sequence>